<dbReference type="GO" id="GO:0005886">
    <property type="term" value="C:plasma membrane"/>
    <property type="evidence" value="ECO:0007669"/>
    <property type="project" value="UniProtKB-SubCell"/>
</dbReference>
<evidence type="ECO:0000256" key="9">
    <source>
        <dbReference type="RuleBase" id="RU368035"/>
    </source>
</evidence>
<comment type="subcellular location">
    <subcellularLocation>
        <location evidence="2 9">Cell membrane</location>
        <topology evidence="2 9">Multi-pass membrane protein</topology>
    </subcellularLocation>
</comment>
<evidence type="ECO:0000256" key="2">
    <source>
        <dbReference type="ARBA" id="ARBA00004651"/>
    </source>
</evidence>
<feature type="transmembrane region" description="Helical" evidence="9">
    <location>
        <begin position="148"/>
        <end position="177"/>
    </location>
</feature>
<keyword evidence="6 9" id="KW-0812">Transmembrane</keyword>
<feature type="transmembrane region" description="Helical" evidence="9">
    <location>
        <begin position="425"/>
        <end position="448"/>
    </location>
</feature>
<keyword evidence="11" id="KW-1185">Reference proteome</keyword>
<feature type="transmembrane region" description="Helical" evidence="9">
    <location>
        <begin position="293"/>
        <end position="318"/>
    </location>
</feature>
<reference evidence="10 11" key="1">
    <citation type="journal article" date="2023" name="BMC Biol.">
        <title>The compact genome of the sponge Oopsacas minuta (Hexactinellida) is lacking key metazoan core genes.</title>
        <authorList>
            <person name="Santini S."/>
            <person name="Schenkelaars Q."/>
            <person name="Jourda C."/>
            <person name="Duchesne M."/>
            <person name="Belahbib H."/>
            <person name="Rocher C."/>
            <person name="Selva M."/>
            <person name="Riesgo A."/>
            <person name="Vervoort M."/>
            <person name="Leys S.P."/>
            <person name="Kodjabachian L."/>
            <person name="Le Bivic A."/>
            <person name="Borchiellini C."/>
            <person name="Claverie J.M."/>
            <person name="Renard E."/>
        </authorList>
    </citation>
    <scope>NUCLEOTIDE SEQUENCE [LARGE SCALE GENOMIC DNA]</scope>
    <source>
        <strain evidence="10">SPO-2</strain>
    </source>
</reference>
<keyword evidence="4 9" id="KW-0813">Transport</keyword>
<keyword evidence="7 9" id="KW-1133">Transmembrane helix</keyword>
<evidence type="ECO:0000256" key="1">
    <source>
        <dbReference type="ARBA" id="ARBA00000215"/>
    </source>
</evidence>
<name>A0AAV7K2N5_9METZ</name>
<gene>
    <name evidence="10" type="ORF">LOD99_2006</name>
</gene>
<feature type="transmembrane region" description="Helical" evidence="9">
    <location>
        <begin position="184"/>
        <end position="206"/>
    </location>
</feature>
<proteinExistence type="inferred from homology"/>
<feature type="transmembrane region" description="Helical" evidence="9">
    <location>
        <begin position="392"/>
        <end position="413"/>
    </location>
</feature>
<accession>A0AAV7K2N5</accession>
<keyword evidence="8 9" id="KW-0472">Membrane</keyword>
<comment type="function">
    <text evidence="9">Plasma membrane transporter mediating the uptake by cells of the water soluble vitamin B2/riboflavin that plays a key role in biochemical oxidation-reduction reactions of the carbohydrate, lipid, and amino acid metabolism.</text>
</comment>
<evidence type="ECO:0000256" key="3">
    <source>
        <dbReference type="ARBA" id="ARBA00006366"/>
    </source>
</evidence>
<comment type="similarity">
    <text evidence="3 9">Belongs to the riboflavin transporter family.</text>
</comment>
<evidence type="ECO:0000256" key="7">
    <source>
        <dbReference type="ARBA" id="ARBA00022989"/>
    </source>
</evidence>
<dbReference type="GO" id="GO:0032217">
    <property type="term" value="F:riboflavin transmembrane transporter activity"/>
    <property type="evidence" value="ECO:0007669"/>
    <property type="project" value="UniProtKB-UniRule"/>
</dbReference>
<evidence type="ECO:0000313" key="11">
    <source>
        <dbReference type="Proteomes" id="UP001165289"/>
    </source>
</evidence>
<dbReference type="PANTHER" id="PTHR12929:SF10">
    <property type="entry name" value="RIBOFLAVIN TRANSPORTER"/>
    <property type="match status" value="1"/>
</dbReference>
<evidence type="ECO:0000256" key="8">
    <source>
        <dbReference type="ARBA" id="ARBA00023136"/>
    </source>
</evidence>
<feature type="transmembrane region" description="Helical" evidence="9">
    <location>
        <begin position="115"/>
        <end position="136"/>
    </location>
</feature>
<comment type="catalytic activity">
    <reaction evidence="1 9">
        <text>riboflavin(in) = riboflavin(out)</text>
        <dbReference type="Rhea" id="RHEA:35015"/>
        <dbReference type="ChEBI" id="CHEBI:57986"/>
    </reaction>
</comment>
<dbReference type="PANTHER" id="PTHR12929">
    <property type="entry name" value="SOLUTE CARRIER FAMILY 52"/>
    <property type="match status" value="1"/>
</dbReference>
<protein>
    <recommendedName>
        <fullName evidence="9">Riboflavin transporter</fullName>
    </recommendedName>
</protein>
<dbReference type="Proteomes" id="UP001165289">
    <property type="component" value="Unassembled WGS sequence"/>
</dbReference>
<keyword evidence="5 9" id="KW-1003">Cell membrane</keyword>
<evidence type="ECO:0000313" key="10">
    <source>
        <dbReference type="EMBL" id="KAI6655507.1"/>
    </source>
</evidence>
<evidence type="ECO:0000256" key="5">
    <source>
        <dbReference type="ARBA" id="ARBA00022475"/>
    </source>
</evidence>
<dbReference type="InterPro" id="IPR009357">
    <property type="entry name" value="Riboflavin_transptr"/>
</dbReference>
<sequence>MIMLESRFSSVQEFSSSFKAFVNEKSTEFKEKCNQIKSVSFIAYLLFILFGLVSWTAANGALSESPVLTAILPECYKLTSYIVIIVQCANIGPLAYLLVWAVVKLIWKKTHYLDIAVIYCILCFAFITSIFIIIFWSQEVVIYDDVTVSIPFFILTGCLAVCDCTSTVLFLPFVALYPTPYISALYVGEGLSGVLPSLWALVQGSASRECHQTGNPIKGLRFSPTIYFIVITVITTISFIAFTLILFLPLVRRERNHMTTITVFKNSPETENTSETLVPSQRVLQPGEYKTNYVALVQYICIQVILCAFANSFLYSIAPYFTIPYGSSTFLLSINLTLIAVPIGSFLGGVIKPRATLSLWCMLATYLLICIWLIFLSVLIEPKPLEGSLIGELHVIVLFSLSGLIAGYLKVGVGVLAKKEGGPTFLLLIALGTQLGSFIGGLVAFLLVNYTLIFKV</sequence>
<evidence type="ECO:0000256" key="4">
    <source>
        <dbReference type="ARBA" id="ARBA00022448"/>
    </source>
</evidence>
<dbReference type="Pfam" id="PF06237">
    <property type="entry name" value="SLC52_ribofla_tr"/>
    <property type="match status" value="1"/>
</dbReference>
<feature type="transmembrane region" description="Helical" evidence="9">
    <location>
        <begin position="78"/>
        <end position="103"/>
    </location>
</feature>
<comment type="caution">
    <text evidence="10">The sequence shown here is derived from an EMBL/GenBank/DDBJ whole genome shotgun (WGS) entry which is preliminary data.</text>
</comment>
<organism evidence="10 11">
    <name type="scientific">Oopsacas minuta</name>
    <dbReference type="NCBI Taxonomy" id="111878"/>
    <lineage>
        <taxon>Eukaryota</taxon>
        <taxon>Metazoa</taxon>
        <taxon>Porifera</taxon>
        <taxon>Hexactinellida</taxon>
        <taxon>Hexasterophora</taxon>
        <taxon>Lyssacinosida</taxon>
        <taxon>Leucopsacidae</taxon>
        <taxon>Oopsacas</taxon>
    </lineage>
</organism>
<feature type="transmembrane region" description="Helical" evidence="9">
    <location>
        <begin position="226"/>
        <end position="248"/>
    </location>
</feature>
<feature type="transmembrane region" description="Helical" evidence="9">
    <location>
        <begin position="357"/>
        <end position="380"/>
    </location>
</feature>
<feature type="transmembrane region" description="Helical" evidence="9">
    <location>
        <begin position="330"/>
        <end position="350"/>
    </location>
</feature>
<dbReference type="EMBL" id="JAKMXF010000188">
    <property type="protein sequence ID" value="KAI6655507.1"/>
    <property type="molecule type" value="Genomic_DNA"/>
</dbReference>
<evidence type="ECO:0000256" key="6">
    <source>
        <dbReference type="ARBA" id="ARBA00022692"/>
    </source>
</evidence>
<feature type="transmembrane region" description="Helical" evidence="9">
    <location>
        <begin position="39"/>
        <end position="58"/>
    </location>
</feature>
<dbReference type="AlphaFoldDB" id="A0AAV7K2N5"/>